<accession>A0AAD4WR74</accession>
<dbReference type="SUPFAM" id="SSF54236">
    <property type="entry name" value="Ubiquitin-like"/>
    <property type="match status" value="4"/>
</dbReference>
<evidence type="ECO:0000313" key="13">
    <source>
        <dbReference type="EMBL" id="KAI5348095.1"/>
    </source>
</evidence>
<feature type="domain" description="Ubiquitin-like" evidence="11">
    <location>
        <begin position="908"/>
        <end position="982"/>
    </location>
</feature>
<dbReference type="GO" id="GO:0016887">
    <property type="term" value="F:ATP hydrolysis activity"/>
    <property type="evidence" value="ECO:0007669"/>
    <property type="project" value="TreeGrafter"/>
</dbReference>
<evidence type="ECO:0000256" key="7">
    <source>
        <dbReference type="ARBA" id="ARBA00073419"/>
    </source>
</evidence>
<dbReference type="InterPro" id="IPR036961">
    <property type="entry name" value="Kinesin_motor_dom_sf"/>
</dbReference>
<keyword evidence="5 8" id="KW-0505">Motor protein</keyword>
<name>A0AAD4WR74_PRUDU</name>
<feature type="binding site" evidence="8">
    <location>
        <begin position="132"/>
        <end position="139"/>
    </location>
    <ligand>
        <name>ATP</name>
        <dbReference type="ChEBI" id="CHEBI:30616"/>
    </ligand>
</feature>
<keyword evidence="4 9" id="KW-0175">Coiled coil</keyword>
<feature type="domain" description="Ubiquitin-like" evidence="11">
    <location>
        <begin position="1060"/>
        <end position="1123"/>
    </location>
</feature>
<dbReference type="SMART" id="SM00213">
    <property type="entry name" value="UBQ"/>
    <property type="match status" value="4"/>
</dbReference>
<keyword evidence="1" id="KW-0493">Microtubule</keyword>
<evidence type="ECO:0000256" key="3">
    <source>
        <dbReference type="ARBA" id="ARBA00022840"/>
    </source>
</evidence>
<dbReference type="InterPro" id="IPR000626">
    <property type="entry name" value="Ubiquitin-like_dom"/>
</dbReference>
<sequence length="1419" mass="157929">MAPTPSSSKSNHSHTSLMKTPQSKQRLQFLKAHPSPNPNSAAKEPPAEHPVEVLARIRDYPDRKEPQPTSVLQINPQKQSIRVRADFGYRDFALDGVSLSEEDDLGSFYSKFVQSRIDSVKLGEKCTIMMYGPTGSGKSHTMFGCCKQPGIVYRSLKDILGDGGEDDCAGSMAGAFVQVTVLEIYNEEIYDLLSSNGGGGFGFGWSKGNGSNSKVRLEVMGKKAKNATYISGNEAGKISKEIQKVEKRRIVKSTLCNERSSRSHCMIILDVPTVGGRLMLVDMAGSENIEQAGQIGFEAKMQTAKINQGNIALKRVVESIANGDSHVPFRDSKLTMLLQDSFEDDKTKILMVLCASPDPKEIHKTISTLEYGAKAKCIVRGPHTPIKDKIGTEDSSAVILGSRIAAMDEFILKLQRENKLKEKERNEAHRELQKKEEEVAALRAKLELMEGTGSGKKEEEINLKVTEVAQTLKLELEKKLEECQRMANEFVELERRRMEERILQQQQEVEMLRRRLEEIELELCRSGDGNGKESGTKDHDGTQFAKRLLGIYASDDAGGMVKSMDLDMDDQEPFAREVKYVGGVAYQSDSSIVNAVNIDSFEPKYADRVCLSTVFEEEEMEEEEGLKENVEAEEVEKEVIEEKRVCMVDGSSLQSNYNMGSLTSLPKDYQHTPTVNRPSRNPGEDDCKGGPDDRLVRIRNIFTLCGNYRELSQHVTSPAPTVASVKSENEQKLTEQINKSRVCDEMALASKENYNPSDVVTDADTEVYVKWEASKENPGKFITTLKVVKDASLADLRKLIEIYLGADNQAFTFLMLGDPTGASVPKEKEATIQATKLPLCNNISNGYLASLRPLKGMQSPSQLPLSPLPLKSLENRLPLTPSSCFSVQGDCMTPKVAPNLGSTPYITINVFLKIMRTVALTVKSSETIKDLKALLCGKYGFAENHQELFLGGDMLMDYQSLVVDCGVQRESTVHLVLHNTVGIKLFVKSPSSQGTIEIEAKAHDTIRNIKAMIQAKEMIPSDQFTLVYGGELLEEDSTLASLGIKSESTLQMIYAPQDTLSISVKAPSRETVKLKVRALFTVNDVKNIVGNTIGVSVSYQSLIYAGKQLEDLKTLAFYDIKDEYVSEMSPRLFQIFVKVFNGRRTLTIDVKQSDVVEDVKVKVFRKLKGSMKPYYCCRLLFGGKHLRHGRDLASYNIQKDATLSFCWRDLWILTYFTYTPRIPIIISCDLRIADSSFKPPSPLWELMIFFNPHRGSTTDSFSHSQPTIAELSDQMAQLLQMQTLAPNPIRNQDPILTTPTPTPTTTPTPTLNLSLIQTPILTSTPTPTPTQAQIPIRIPTRPISYASSAAQIMTSRLTTPTHGPDCTYYGDPRHTCETFFKLHGYLDWWATLKDRGQRNTTSNGIGYGFHTSDKIDSMS</sequence>
<evidence type="ECO:0000256" key="1">
    <source>
        <dbReference type="ARBA" id="ARBA00022701"/>
    </source>
</evidence>
<dbReference type="GO" id="GO:0007018">
    <property type="term" value="P:microtubule-based movement"/>
    <property type="evidence" value="ECO:0007669"/>
    <property type="project" value="InterPro"/>
</dbReference>
<dbReference type="CDD" id="cd17039">
    <property type="entry name" value="Ubl_ubiquitin_like"/>
    <property type="match status" value="2"/>
</dbReference>
<feature type="compositionally biased region" description="Low complexity" evidence="10">
    <location>
        <begin position="1"/>
        <end position="16"/>
    </location>
</feature>
<evidence type="ECO:0000259" key="11">
    <source>
        <dbReference type="PROSITE" id="PS50053"/>
    </source>
</evidence>
<dbReference type="PANTHER" id="PTHR24115:SF1019">
    <property type="entry name" value="KINESIN-LIKE PROTEIN KLP2"/>
    <property type="match status" value="1"/>
</dbReference>
<gene>
    <name evidence="13" type="ORF">L3X38_000982</name>
</gene>
<dbReference type="Gene3D" id="3.10.20.90">
    <property type="entry name" value="Phosphatidylinositol 3-kinase Catalytic Subunit, Chain A, domain 1"/>
    <property type="match status" value="4"/>
</dbReference>
<dbReference type="GO" id="GO:0003777">
    <property type="term" value="F:microtubule motor activity"/>
    <property type="evidence" value="ECO:0007669"/>
    <property type="project" value="InterPro"/>
</dbReference>
<feature type="domain" description="Kinesin motor" evidence="12">
    <location>
        <begin position="50"/>
        <end position="378"/>
    </location>
</feature>
<dbReference type="Proteomes" id="UP001054821">
    <property type="component" value="Chromosome 1"/>
</dbReference>
<feature type="region of interest" description="Disordered" evidence="10">
    <location>
        <begin position="1"/>
        <end position="50"/>
    </location>
</feature>
<dbReference type="Gene3D" id="3.40.850.10">
    <property type="entry name" value="Kinesin motor domain"/>
    <property type="match status" value="1"/>
</dbReference>
<evidence type="ECO:0000256" key="4">
    <source>
        <dbReference type="ARBA" id="ARBA00023054"/>
    </source>
</evidence>
<evidence type="ECO:0000256" key="5">
    <source>
        <dbReference type="ARBA" id="ARBA00023175"/>
    </source>
</evidence>
<organism evidence="13 14">
    <name type="scientific">Prunus dulcis</name>
    <name type="common">Almond</name>
    <name type="synonym">Amygdalus dulcis</name>
    <dbReference type="NCBI Taxonomy" id="3755"/>
    <lineage>
        <taxon>Eukaryota</taxon>
        <taxon>Viridiplantae</taxon>
        <taxon>Streptophyta</taxon>
        <taxon>Embryophyta</taxon>
        <taxon>Tracheophyta</taxon>
        <taxon>Spermatophyta</taxon>
        <taxon>Magnoliopsida</taxon>
        <taxon>eudicotyledons</taxon>
        <taxon>Gunneridae</taxon>
        <taxon>Pentapetalae</taxon>
        <taxon>rosids</taxon>
        <taxon>fabids</taxon>
        <taxon>Rosales</taxon>
        <taxon>Rosaceae</taxon>
        <taxon>Amygdaloideae</taxon>
        <taxon>Amygdaleae</taxon>
        <taxon>Prunus</taxon>
    </lineage>
</organism>
<dbReference type="InterPro" id="IPR029071">
    <property type="entry name" value="Ubiquitin-like_domsf"/>
</dbReference>
<dbReference type="InterPro" id="IPR001752">
    <property type="entry name" value="Kinesin_motor_dom"/>
</dbReference>
<dbReference type="PRINTS" id="PR00380">
    <property type="entry name" value="KINESINHEAVY"/>
</dbReference>
<reference evidence="13 14" key="1">
    <citation type="journal article" date="2022" name="G3 (Bethesda)">
        <title>Whole-genome sequence and methylome profiling of the almond [Prunus dulcis (Mill.) D.A. Webb] cultivar 'Nonpareil'.</title>
        <authorList>
            <person name="D'Amico-Willman K.M."/>
            <person name="Ouma W.Z."/>
            <person name="Meulia T."/>
            <person name="Sideli G.M."/>
            <person name="Gradziel T.M."/>
            <person name="Fresnedo-Ramirez J."/>
        </authorList>
    </citation>
    <scope>NUCLEOTIDE SEQUENCE [LARGE SCALE GENOMIC DNA]</scope>
    <source>
        <strain evidence="13">Clone GOH B32 T37-40</strain>
    </source>
</reference>
<evidence type="ECO:0000256" key="6">
    <source>
        <dbReference type="ARBA" id="ARBA00061615"/>
    </source>
</evidence>
<feature type="domain" description="Ubiquitin-like" evidence="11">
    <location>
        <begin position="1133"/>
        <end position="1203"/>
    </location>
</feature>
<evidence type="ECO:0000259" key="12">
    <source>
        <dbReference type="PROSITE" id="PS50067"/>
    </source>
</evidence>
<dbReference type="GO" id="GO:0008017">
    <property type="term" value="F:microtubule binding"/>
    <property type="evidence" value="ECO:0007669"/>
    <property type="project" value="InterPro"/>
</dbReference>
<keyword evidence="14" id="KW-1185">Reference proteome</keyword>
<feature type="compositionally biased region" description="Polar residues" evidence="10">
    <location>
        <begin position="17"/>
        <end position="26"/>
    </location>
</feature>
<dbReference type="GO" id="GO:0005871">
    <property type="term" value="C:kinesin complex"/>
    <property type="evidence" value="ECO:0007669"/>
    <property type="project" value="TreeGrafter"/>
</dbReference>
<dbReference type="GO" id="GO:0005874">
    <property type="term" value="C:microtubule"/>
    <property type="evidence" value="ECO:0007669"/>
    <property type="project" value="UniProtKB-KW"/>
</dbReference>
<dbReference type="InterPro" id="IPR027640">
    <property type="entry name" value="Kinesin-like_fam"/>
</dbReference>
<dbReference type="InterPro" id="IPR027417">
    <property type="entry name" value="P-loop_NTPase"/>
</dbReference>
<evidence type="ECO:0000256" key="10">
    <source>
        <dbReference type="SAM" id="MobiDB-lite"/>
    </source>
</evidence>
<comment type="similarity">
    <text evidence="6">Belongs to the TRAFAC class myosin-kinesin ATPase superfamily. Kinesin family. KIN-10 subfamily.</text>
</comment>
<dbReference type="GO" id="GO:0005524">
    <property type="term" value="F:ATP binding"/>
    <property type="evidence" value="ECO:0007669"/>
    <property type="project" value="UniProtKB-UniRule"/>
</dbReference>
<dbReference type="EMBL" id="JAJFAZ020000001">
    <property type="protein sequence ID" value="KAI5348095.1"/>
    <property type="molecule type" value="Genomic_DNA"/>
</dbReference>
<feature type="coiled-coil region" evidence="9">
    <location>
        <begin position="613"/>
        <end position="643"/>
    </location>
</feature>
<dbReference type="SMART" id="SM00129">
    <property type="entry name" value="KISc"/>
    <property type="match status" value="1"/>
</dbReference>
<proteinExistence type="inferred from homology"/>
<evidence type="ECO:0000313" key="14">
    <source>
        <dbReference type="Proteomes" id="UP001054821"/>
    </source>
</evidence>
<dbReference type="Pfam" id="PF00225">
    <property type="entry name" value="Kinesin"/>
    <property type="match status" value="1"/>
</dbReference>
<comment type="caution">
    <text evidence="13">The sequence shown here is derived from an EMBL/GenBank/DDBJ whole genome shotgun (WGS) entry which is preliminary data.</text>
</comment>
<protein>
    <recommendedName>
        <fullName evidence="7">Kinesin-like protein KIN-10A</fullName>
    </recommendedName>
</protein>
<keyword evidence="3 8" id="KW-0067">ATP-binding</keyword>
<dbReference type="FunFam" id="3.40.850.10:FF:000068">
    <property type="entry name" value="p-loop containing nucleoside triphosphate hydrolase superfamily protein"/>
    <property type="match status" value="1"/>
</dbReference>
<evidence type="ECO:0000256" key="9">
    <source>
        <dbReference type="SAM" id="Coils"/>
    </source>
</evidence>
<feature type="region of interest" description="Disordered" evidence="10">
    <location>
        <begin position="662"/>
        <end position="692"/>
    </location>
</feature>
<dbReference type="SUPFAM" id="SSF52540">
    <property type="entry name" value="P-loop containing nucleoside triphosphate hydrolases"/>
    <property type="match status" value="1"/>
</dbReference>
<evidence type="ECO:0000256" key="2">
    <source>
        <dbReference type="ARBA" id="ARBA00022741"/>
    </source>
</evidence>
<dbReference type="Pfam" id="PF00240">
    <property type="entry name" value="ubiquitin"/>
    <property type="match status" value="4"/>
</dbReference>
<dbReference type="PROSITE" id="PS50067">
    <property type="entry name" value="KINESIN_MOTOR_2"/>
    <property type="match status" value="1"/>
</dbReference>
<keyword evidence="2 8" id="KW-0547">Nucleotide-binding</keyword>
<feature type="domain" description="Ubiquitin-like" evidence="11">
    <location>
        <begin position="983"/>
        <end position="1053"/>
    </location>
</feature>
<dbReference type="PANTHER" id="PTHR24115">
    <property type="entry name" value="KINESIN-RELATED"/>
    <property type="match status" value="1"/>
</dbReference>
<dbReference type="PROSITE" id="PS50053">
    <property type="entry name" value="UBIQUITIN_2"/>
    <property type="match status" value="4"/>
</dbReference>
<feature type="compositionally biased region" description="Basic and acidic residues" evidence="10">
    <location>
        <begin position="682"/>
        <end position="692"/>
    </location>
</feature>
<feature type="coiled-coil region" evidence="9">
    <location>
        <begin position="407"/>
        <end position="522"/>
    </location>
</feature>
<evidence type="ECO:0000256" key="8">
    <source>
        <dbReference type="PROSITE-ProRule" id="PRU00283"/>
    </source>
</evidence>